<keyword evidence="4 8" id="KW-0812">Transmembrane</keyword>
<dbReference type="Proteomes" id="UP000597444">
    <property type="component" value="Unassembled WGS sequence"/>
</dbReference>
<organism evidence="10 11">
    <name type="scientific">Reticulibacter mediterranei</name>
    <dbReference type="NCBI Taxonomy" id="2778369"/>
    <lineage>
        <taxon>Bacteria</taxon>
        <taxon>Bacillati</taxon>
        <taxon>Chloroflexota</taxon>
        <taxon>Ktedonobacteria</taxon>
        <taxon>Ktedonobacterales</taxon>
        <taxon>Reticulibacteraceae</taxon>
        <taxon>Reticulibacter</taxon>
    </lineage>
</organism>
<dbReference type="InterPro" id="IPR050256">
    <property type="entry name" value="Glycosyltransferase_2"/>
</dbReference>
<comment type="caution">
    <text evidence="10">The sequence shown here is derived from an EMBL/GenBank/DDBJ whole genome shotgun (WGS) entry which is preliminary data.</text>
</comment>
<feature type="transmembrane region" description="Helical" evidence="8">
    <location>
        <begin position="278"/>
        <end position="297"/>
    </location>
</feature>
<dbReference type="InterPro" id="IPR001173">
    <property type="entry name" value="Glyco_trans_2-like"/>
</dbReference>
<evidence type="ECO:0000256" key="3">
    <source>
        <dbReference type="ARBA" id="ARBA00022679"/>
    </source>
</evidence>
<protein>
    <submittedName>
        <fullName evidence="10">Dolichol-phosphate mannosyltransferase</fullName>
    </submittedName>
</protein>
<dbReference type="Pfam" id="PF00535">
    <property type="entry name" value="Glycos_transf_2"/>
    <property type="match status" value="1"/>
</dbReference>
<keyword evidence="11" id="KW-1185">Reference proteome</keyword>
<dbReference type="EMBL" id="BNJK01000001">
    <property type="protein sequence ID" value="GHO95665.1"/>
    <property type="molecule type" value="Genomic_DNA"/>
</dbReference>
<keyword evidence="6 8" id="KW-1133">Transmembrane helix</keyword>
<evidence type="ECO:0000313" key="10">
    <source>
        <dbReference type="EMBL" id="GHO95665.1"/>
    </source>
</evidence>
<gene>
    <name evidence="10" type="primary">dmt_2</name>
    <name evidence="10" type="ORF">KSF_057130</name>
</gene>
<dbReference type="RefSeq" id="WP_220206334.1">
    <property type="nucleotide sequence ID" value="NZ_BNJK01000001.1"/>
</dbReference>
<sequence length="330" mass="36939">MERFIDLSLIIPIFNEEENILLLHERIKSVLEEQSFSYEVIYVDDGSTDNTIMLLQSIVAHDAQVKVIQLRRNFGQTAAIAAGVDHSCGEVLIFMDGDLQNDPVDIPRLLAKLNEGYDVVSGWRKNRQDAQLSRKLPSWLANRLIAKVTGVSLHDSGCTLKAFRWDVFQHIRLYGEMHRFLPAYAAIAGAKIAEIEVAHHPRQFGVSKYGISRTIRVLLDLLTLKMMGTYRTRPLHAFGIPGLLLLSLGLISGTTAIGQSVIQRSIHQPSAPNKSLPLLGLGFGLQCLMTGIIAELLTRIYYETQEKPIYVVKNLFPHTQLAIEKEEEAA</sequence>
<evidence type="ECO:0000256" key="5">
    <source>
        <dbReference type="ARBA" id="ARBA00022985"/>
    </source>
</evidence>
<keyword evidence="5" id="KW-0448">Lipopolysaccharide biosynthesis</keyword>
<evidence type="ECO:0000256" key="4">
    <source>
        <dbReference type="ARBA" id="ARBA00022692"/>
    </source>
</evidence>
<evidence type="ECO:0000259" key="9">
    <source>
        <dbReference type="Pfam" id="PF00535"/>
    </source>
</evidence>
<dbReference type="PANTHER" id="PTHR48090">
    <property type="entry name" value="UNDECAPRENYL-PHOSPHATE 4-DEOXY-4-FORMAMIDO-L-ARABINOSE TRANSFERASE-RELATED"/>
    <property type="match status" value="1"/>
</dbReference>
<dbReference type="GO" id="GO:0009103">
    <property type="term" value="P:lipopolysaccharide biosynthetic process"/>
    <property type="evidence" value="ECO:0007669"/>
    <property type="project" value="UniProtKB-KW"/>
</dbReference>
<dbReference type="GO" id="GO:0005886">
    <property type="term" value="C:plasma membrane"/>
    <property type="evidence" value="ECO:0007669"/>
    <property type="project" value="TreeGrafter"/>
</dbReference>
<dbReference type="InterPro" id="IPR029044">
    <property type="entry name" value="Nucleotide-diphossugar_trans"/>
</dbReference>
<dbReference type="CDD" id="cd04187">
    <property type="entry name" value="DPM1_like_bac"/>
    <property type="match status" value="1"/>
</dbReference>
<evidence type="ECO:0000313" key="11">
    <source>
        <dbReference type="Proteomes" id="UP000597444"/>
    </source>
</evidence>
<proteinExistence type="predicted"/>
<evidence type="ECO:0000256" key="1">
    <source>
        <dbReference type="ARBA" id="ARBA00022475"/>
    </source>
</evidence>
<evidence type="ECO:0000256" key="2">
    <source>
        <dbReference type="ARBA" id="ARBA00022676"/>
    </source>
</evidence>
<dbReference type="Gene3D" id="3.90.550.10">
    <property type="entry name" value="Spore Coat Polysaccharide Biosynthesis Protein SpsA, Chain A"/>
    <property type="match status" value="1"/>
</dbReference>
<evidence type="ECO:0000256" key="7">
    <source>
        <dbReference type="ARBA" id="ARBA00023136"/>
    </source>
</evidence>
<feature type="transmembrane region" description="Helical" evidence="8">
    <location>
        <begin position="235"/>
        <end position="258"/>
    </location>
</feature>
<keyword evidence="7 8" id="KW-0472">Membrane</keyword>
<evidence type="ECO:0000256" key="8">
    <source>
        <dbReference type="SAM" id="Phobius"/>
    </source>
</evidence>
<dbReference type="AlphaFoldDB" id="A0A8J3N4T2"/>
<keyword evidence="2 10" id="KW-0328">Glycosyltransferase</keyword>
<name>A0A8J3N4T2_9CHLR</name>
<dbReference type="GO" id="GO:0099621">
    <property type="term" value="F:undecaprenyl-phosphate 4-deoxy-4-formamido-L-arabinose transferase activity"/>
    <property type="evidence" value="ECO:0007669"/>
    <property type="project" value="TreeGrafter"/>
</dbReference>
<reference evidence="10" key="1">
    <citation type="submission" date="2020-10" db="EMBL/GenBank/DDBJ databases">
        <title>Taxonomic study of unclassified bacteria belonging to the class Ktedonobacteria.</title>
        <authorList>
            <person name="Yabe S."/>
            <person name="Wang C.M."/>
            <person name="Zheng Y."/>
            <person name="Sakai Y."/>
            <person name="Cavaletti L."/>
            <person name="Monciardini P."/>
            <person name="Donadio S."/>
        </authorList>
    </citation>
    <scope>NUCLEOTIDE SEQUENCE</scope>
    <source>
        <strain evidence="10">ID150040</strain>
    </source>
</reference>
<evidence type="ECO:0000256" key="6">
    <source>
        <dbReference type="ARBA" id="ARBA00022989"/>
    </source>
</evidence>
<dbReference type="PANTHER" id="PTHR48090:SF3">
    <property type="entry name" value="UNDECAPRENYL-PHOSPHATE 4-DEOXY-4-FORMAMIDO-L-ARABINOSE TRANSFERASE"/>
    <property type="match status" value="1"/>
</dbReference>
<keyword evidence="3" id="KW-0808">Transferase</keyword>
<dbReference type="SUPFAM" id="SSF53448">
    <property type="entry name" value="Nucleotide-diphospho-sugar transferases"/>
    <property type="match status" value="1"/>
</dbReference>
<keyword evidence="1" id="KW-1003">Cell membrane</keyword>
<feature type="domain" description="Glycosyltransferase 2-like" evidence="9">
    <location>
        <begin position="8"/>
        <end position="171"/>
    </location>
</feature>
<accession>A0A8J3N4T2</accession>